<sequence>MKKRKISEFDNQTIERIVNMAQEERRPFETIKEEFGVSENEVTELMRTKLSKESFEVWKKKATANKPKPKPQRFNDIEDDDLDSKYYFKNKF</sequence>
<dbReference type="AlphaFoldDB" id="A0A2U8QS56"/>
<accession>A0A2U8QS56</accession>
<evidence type="ECO:0000313" key="2">
    <source>
        <dbReference type="Proteomes" id="UP000245429"/>
    </source>
</evidence>
<protein>
    <submittedName>
        <fullName evidence="1">DUF2805 domain-containing protein</fullName>
    </submittedName>
</protein>
<evidence type="ECO:0000313" key="1">
    <source>
        <dbReference type="EMBL" id="AWM12978.1"/>
    </source>
</evidence>
<name>A0A2U8QS56_9FLAO</name>
<organism evidence="1 2">
    <name type="scientific">Flavobacterium sediminis</name>
    <dbReference type="NCBI Taxonomy" id="2201181"/>
    <lineage>
        <taxon>Bacteria</taxon>
        <taxon>Pseudomonadati</taxon>
        <taxon>Bacteroidota</taxon>
        <taxon>Flavobacteriia</taxon>
        <taxon>Flavobacteriales</taxon>
        <taxon>Flavobacteriaceae</taxon>
        <taxon>Flavobacterium</taxon>
    </lineage>
</organism>
<dbReference type="OrthoDB" id="289296at2"/>
<dbReference type="Proteomes" id="UP000245429">
    <property type="component" value="Chromosome"/>
</dbReference>
<keyword evidence="2" id="KW-1185">Reference proteome</keyword>
<dbReference type="Pfam" id="PF10985">
    <property type="entry name" value="DUF2805"/>
    <property type="match status" value="1"/>
</dbReference>
<reference evidence="1 2" key="1">
    <citation type="submission" date="2018-05" db="EMBL/GenBank/DDBJ databases">
        <title>Flavobacterium sp. MEBiC07310.</title>
        <authorList>
            <person name="Baek K."/>
        </authorList>
    </citation>
    <scope>NUCLEOTIDE SEQUENCE [LARGE SCALE GENOMIC DNA]</scope>
    <source>
        <strain evidence="1 2">MEBiC07310</strain>
    </source>
</reference>
<dbReference type="KEGG" id="fse:DI487_03245"/>
<dbReference type="EMBL" id="CP029463">
    <property type="protein sequence ID" value="AWM12978.1"/>
    <property type="molecule type" value="Genomic_DNA"/>
</dbReference>
<gene>
    <name evidence="1" type="ORF">DI487_03245</name>
</gene>
<dbReference type="InterPro" id="IPR019882">
    <property type="entry name" value="CHP03643"/>
</dbReference>
<dbReference type="RefSeq" id="WP_109568386.1">
    <property type="nucleotide sequence ID" value="NZ_CP029463.1"/>
</dbReference>
<proteinExistence type="predicted"/>